<accession>A0A1Y0IF16</accession>
<reference evidence="2 3" key="1">
    <citation type="submission" date="2017-05" db="EMBL/GenBank/DDBJ databases">
        <title>Genomic insights into alkan degradation activity of Oleiphilus messinensis.</title>
        <authorList>
            <person name="Kozyavkin S.A."/>
            <person name="Slesarev A.I."/>
            <person name="Golyshin P.N."/>
            <person name="Korzhenkov A."/>
            <person name="Golyshina O.N."/>
            <person name="Toshchakov S.V."/>
        </authorList>
    </citation>
    <scope>NUCLEOTIDE SEQUENCE [LARGE SCALE GENOMIC DNA]</scope>
    <source>
        <strain evidence="2 3">ME102</strain>
    </source>
</reference>
<dbReference type="PANTHER" id="PTHR15032">
    <property type="entry name" value="N-ACYL-PHOSPHATIDYLETHANOLAMINE-HYDROLYZING PHOSPHOLIPASE D"/>
    <property type="match status" value="1"/>
</dbReference>
<dbReference type="GO" id="GO:0016787">
    <property type="term" value="F:hydrolase activity"/>
    <property type="evidence" value="ECO:0007669"/>
    <property type="project" value="UniProtKB-KW"/>
</dbReference>
<organism evidence="2 3">
    <name type="scientific">Oleiphilus messinensis</name>
    <dbReference type="NCBI Taxonomy" id="141451"/>
    <lineage>
        <taxon>Bacteria</taxon>
        <taxon>Pseudomonadati</taxon>
        <taxon>Pseudomonadota</taxon>
        <taxon>Gammaproteobacteria</taxon>
        <taxon>Oceanospirillales</taxon>
        <taxon>Oleiphilaceae</taxon>
        <taxon>Oleiphilus</taxon>
    </lineage>
</organism>
<dbReference type="KEGG" id="ome:OLMES_3935"/>
<dbReference type="Proteomes" id="UP000196027">
    <property type="component" value="Chromosome"/>
</dbReference>
<dbReference type="InterPro" id="IPR001279">
    <property type="entry name" value="Metallo-B-lactamas"/>
</dbReference>
<dbReference type="SUPFAM" id="SSF56281">
    <property type="entry name" value="Metallo-hydrolase/oxidoreductase"/>
    <property type="match status" value="1"/>
</dbReference>
<protein>
    <submittedName>
        <fullName evidence="2">Zn-dependent hydrolase</fullName>
    </submittedName>
</protein>
<proteinExistence type="predicted"/>
<dbReference type="OrthoDB" id="9805728at2"/>
<dbReference type="PANTHER" id="PTHR15032:SF4">
    <property type="entry name" value="N-ACYL-PHOSPHATIDYLETHANOLAMINE-HYDROLYZING PHOSPHOLIPASE D"/>
    <property type="match status" value="1"/>
</dbReference>
<keyword evidence="2" id="KW-0378">Hydrolase</keyword>
<evidence type="ECO:0000313" key="2">
    <source>
        <dbReference type="EMBL" id="ARU57954.1"/>
    </source>
</evidence>
<dbReference type="Gene3D" id="3.60.15.10">
    <property type="entry name" value="Ribonuclease Z/Hydroxyacylglutathione hydrolase-like"/>
    <property type="match status" value="1"/>
</dbReference>
<sequence>MYSDSIHNRKERLSAKGSVYREGEFQNMVPTQSNSGIGSILKSYLLEKSDVSRPTVNIPLAQIQAKDLHAGSSTEIYRLGHSSVLIRLDGGFWLTDPVFSERASPVQWAGPKRFHPVPVALESIPELEGVLISHDHYDHLDKGTIKALHPKVKRFYVPIGVASYLIEWGVPEHKIEELDWWQSVFSGTVEIVATPAQHFSGRGLFDRNQTLWASWVLIGQKERLFFSGDSGYFPGFKQIGENYGPFDLTLIETGAYNAHWPGVHMQPEHSIQAHMDLKGKLMIPIHNSTFDLALHAWYEPLERVTQLARELNQQLLTPRIGEGITLGQPRQQYAWWRELEPEAFPVRCDNQVALAEKNAIHERQGEPPTEWAFTPGDNCST</sequence>
<dbReference type="InterPro" id="IPR036866">
    <property type="entry name" value="RibonucZ/Hydroxyglut_hydro"/>
</dbReference>
<feature type="domain" description="Metallo-beta-lactamase" evidence="1">
    <location>
        <begin position="94"/>
        <end position="286"/>
    </location>
</feature>
<evidence type="ECO:0000313" key="3">
    <source>
        <dbReference type="Proteomes" id="UP000196027"/>
    </source>
</evidence>
<dbReference type="GO" id="GO:0005737">
    <property type="term" value="C:cytoplasm"/>
    <property type="evidence" value="ECO:0007669"/>
    <property type="project" value="TreeGrafter"/>
</dbReference>
<evidence type="ECO:0000259" key="1">
    <source>
        <dbReference type="Pfam" id="PF12706"/>
    </source>
</evidence>
<dbReference type="Pfam" id="PF12706">
    <property type="entry name" value="Lactamase_B_2"/>
    <property type="match status" value="1"/>
</dbReference>
<gene>
    <name evidence="2" type="ORF">OLMES_3935</name>
</gene>
<keyword evidence="3" id="KW-1185">Reference proteome</keyword>
<dbReference type="AlphaFoldDB" id="A0A1Y0IF16"/>
<dbReference type="EMBL" id="CP021425">
    <property type="protein sequence ID" value="ARU57954.1"/>
    <property type="molecule type" value="Genomic_DNA"/>
</dbReference>
<name>A0A1Y0IF16_9GAMM</name>